<dbReference type="HOGENOM" id="CLU_618338_0_0_1"/>
<evidence type="ECO:0000256" key="1">
    <source>
        <dbReference type="SAM" id="MobiDB-lite"/>
    </source>
</evidence>
<dbReference type="InParanoid" id="A0A0C3I219"/>
<sequence>MSNKELKELMSQDVHSDGALSEWQTTNISAVEVLLAQTPGFPCASYGTLMSPVPHGVEYMPGVPKELDIYKSLAQNMEFMATLPACEEAATETGRRQLTKDHFLSNTPTARVPNPVALVALRIDRPPTPIPKEEAPQRQVSYSNYSNYQLEHAYRLSPKLPPPVPSDPIFSSDPHSILDDPGSWVNVTSDNGSHSSSAFDEEATMPRYGYKFNAPPATVSADGCDENPSRTIVDPQDILEYPTDQPFATTVPAHTYRTVSHALDGLTLGEHRGLLGMLCTHYHLRVDEEEHALNAARVTEAAIAALQPPSPERKWTKKEKREGKHLSLAEKFTEFGKSLDKMDAMAKENNRQMKEIIRAVRAENAHAATAEAELAEAAAKASESDALVAATLVQFGIGDSSEAAATESTSTDANWGSMEGKVKVKAKGKAKNKPFAKDKGKKK</sequence>
<feature type="region of interest" description="Disordered" evidence="1">
    <location>
        <begin position="402"/>
        <end position="443"/>
    </location>
</feature>
<dbReference type="EMBL" id="KN832870">
    <property type="protein sequence ID" value="KIN08477.1"/>
    <property type="molecule type" value="Genomic_DNA"/>
</dbReference>
<keyword evidence="3" id="KW-1185">Reference proteome</keyword>
<evidence type="ECO:0000313" key="2">
    <source>
        <dbReference type="EMBL" id="KIN08477.1"/>
    </source>
</evidence>
<dbReference type="AlphaFoldDB" id="A0A0C3I219"/>
<organism evidence="2 3">
    <name type="scientific">Oidiodendron maius (strain Zn)</name>
    <dbReference type="NCBI Taxonomy" id="913774"/>
    <lineage>
        <taxon>Eukaryota</taxon>
        <taxon>Fungi</taxon>
        <taxon>Dikarya</taxon>
        <taxon>Ascomycota</taxon>
        <taxon>Pezizomycotina</taxon>
        <taxon>Leotiomycetes</taxon>
        <taxon>Leotiomycetes incertae sedis</taxon>
        <taxon>Myxotrichaceae</taxon>
        <taxon>Oidiodendron</taxon>
    </lineage>
</organism>
<feature type="compositionally biased region" description="Basic residues" evidence="1">
    <location>
        <begin position="423"/>
        <end position="443"/>
    </location>
</feature>
<accession>A0A0C3I219</accession>
<name>A0A0C3I219_OIDMZ</name>
<evidence type="ECO:0000313" key="3">
    <source>
        <dbReference type="Proteomes" id="UP000054321"/>
    </source>
</evidence>
<feature type="compositionally biased region" description="Low complexity" evidence="1">
    <location>
        <begin position="402"/>
        <end position="413"/>
    </location>
</feature>
<protein>
    <submittedName>
        <fullName evidence="2">Uncharacterized protein</fullName>
    </submittedName>
</protein>
<gene>
    <name evidence="2" type="ORF">OIDMADRAFT_23267</name>
</gene>
<reference evidence="2 3" key="1">
    <citation type="submission" date="2014-04" db="EMBL/GenBank/DDBJ databases">
        <authorList>
            <consortium name="DOE Joint Genome Institute"/>
            <person name="Kuo A."/>
            <person name="Martino E."/>
            <person name="Perotto S."/>
            <person name="Kohler A."/>
            <person name="Nagy L.G."/>
            <person name="Floudas D."/>
            <person name="Copeland A."/>
            <person name="Barry K.W."/>
            <person name="Cichocki N."/>
            <person name="Veneault-Fourrey C."/>
            <person name="LaButti K."/>
            <person name="Lindquist E.A."/>
            <person name="Lipzen A."/>
            <person name="Lundell T."/>
            <person name="Morin E."/>
            <person name="Murat C."/>
            <person name="Sun H."/>
            <person name="Tunlid A."/>
            <person name="Henrissat B."/>
            <person name="Grigoriev I.V."/>
            <person name="Hibbett D.S."/>
            <person name="Martin F."/>
            <person name="Nordberg H.P."/>
            <person name="Cantor M.N."/>
            <person name="Hua S.X."/>
        </authorList>
    </citation>
    <scope>NUCLEOTIDE SEQUENCE [LARGE SCALE GENOMIC DNA]</scope>
    <source>
        <strain evidence="2 3">Zn</strain>
    </source>
</reference>
<proteinExistence type="predicted"/>
<dbReference type="Proteomes" id="UP000054321">
    <property type="component" value="Unassembled WGS sequence"/>
</dbReference>
<reference evidence="3" key="2">
    <citation type="submission" date="2015-01" db="EMBL/GenBank/DDBJ databases">
        <title>Evolutionary Origins and Diversification of the Mycorrhizal Mutualists.</title>
        <authorList>
            <consortium name="DOE Joint Genome Institute"/>
            <consortium name="Mycorrhizal Genomics Consortium"/>
            <person name="Kohler A."/>
            <person name="Kuo A."/>
            <person name="Nagy L.G."/>
            <person name="Floudas D."/>
            <person name="Copeland A."/>
            <person name="Barry K.W."/>
            <person name="Cichocki N."/>
            <person name="Veneault-Fourrey C."/>
            <person name="LaButti K."/>
            <person name="Lindquist E.A."/>
            <person name="Lipzen A."/>
            <person name="Lundell T."/>
            <person name="Morin E."/>
            <person name="Murat C."/>
            <person name="Riley R."/>
            <person name="Ohm R."/>
            <person name="Sun H."/>
            <person name="Tunlid A."/>
            <person name="Henrissat B."/>
            <person name="Grigoriev I.V."/>
            <person name="Hibbett D.S."/>
            <person name="Martin F."/>
        </authorList>
    </citation>
    <scope>NUCLEOTIDE SEQUENCE [LARGE SCALE GENOMIC DNA]</scope>
    <source>
        <strain evidence="3">Zn</strain>
    </source>
</reference>